<sequence length="62" mass="6789">MKISDLGTILNGISKIHGDESRKVTIDAIQYEKGKTLHVSTSTDSVDVIASVMIDIKNEEDK</sequence>
<dbReference type="EMBL" id="ASWL01000004">
    <property type="protein sequence ID" value="EOU20450.1"/>
    <property type="molecule type" value="Genomic_DNA"/>
</dbReference>
<evidence type="ECO:0000313" key="4">
    <source>
        <dbReference type="Proteomes" id="UP000014104"/>
    </source>
</evidence>
<dbReference type="Proteomes" id="UP000014107">
    <property type="component" value="Unassembled WGS sequence"/>
</dbReference>
<protein>
    <recommendedName>
        <fullName evidence="1">EAL domain-containing protein</fullName>
    </recommendedName>
</protein>
<accession>A0AAV3IXR6</accession>
<organism evidence="3 5">
    <name type="scientific">Enterococcus avium ATCC 14025</name>
    <dbReference type="NCBI Taxonomy" id="1140002"/>
    <lineage>
        <taxon>Bacteria</taxon>
        <taxon>Bacillati</taxon>
        <taxon>Bacillota</taxon>
        <taxon>Bacilli</taxon>
        <taxon>Lactobacillales</taxon>
        <taxon>Enterococcaceae</taxon>
        <taxon>Enterococcus</taxon>
    </lineage>
</organism>
<reference evidence="2 4" key="1">
    <citation type="submission" date="2013-03" db="EMBL/GenBank/DDBJ databases">
        <title>The Genome Sequence of Enterococcus avium ATCC_14025 (Illumina only assembly).</title>
        <authorList>
            <consortium name="The Broad Institute Genomics Platform"/>
            <consortium name="The Broad Institute Genome Sequencing Center for Infectious Disease"/>
            <person name="Earl A."/>
            <person name="Russ C."/>
            <person name="Gilmore M."/>
            <person name="Surin D."/>
            <person name="Walker B."/>
            <person name="Young S."/>
            <person name="Zeng Q."/>
            <person name="Gargeya S."/>
            <person name="Fitzgerald M."/>
            <person name="Haas B."/>
            <person name="Abouelleil A."/>
            <person name="Allen A.W."/>
            <person name="Alvarado L."/>
            <person name="Arachchi H.M."/>
            <person name="Berlin A.M."/>
            <person name="Chapman S.B."/>
            <person name="Gainer-Dewar J."/>
            <person name="Goldberg J."/>
            <person name="Griggs A."/>
            <person name="Gujja S."/>
            <person name="Hansen M."/>
            <person name="Howarth C."/>
            <person name="Imamovic A."/>
            <person name="Ireland A."/>
            <person name="Larimer J."/>
            <person name="McCowan C."/>
            <person name="Murphy C."/>
            <person name="Pearson M."/>
            <person name="Poon T.W."/>
            <person name="Priest M."/>
            <person name="Roberts A."/>
            <person name="Saif S."/>
            <person name="Shea T."/>
            <person name="Sisk P."/>
            <person name="Sykes S."/>
            <person name="Wortman J."/>
            <person name="Nusbaum C."/>
            <person name="Birren B."/>
        </authorList>
    </citation>
    <scope>NUCLEOTIDE SEQUENCE [LARGE SCALE GENOMIC DNA]</scope>
    <source>
        <strain evidence="2 4">ATCC 14025</strain>
    </source>
</reference>
<gene>
    <name evidence="3" type="ORF">I570_02897</name>
    <name evidence="2" type="ORF">OMU_03034</name>
</gene>
<proteinExistence type="predicted"/>
<evidence type="ECO:0000313" key="5">
    <source>
        <dbReference type="Proteomes" id="UP000014107"/>
    </source>
</evidence>
<evidence type="ECO:0000313" key="2">
    <source>
        <dbReference type="EMBL" id="EOT42111.1"/>
    </source>
</evidence>
<name>A0AAV3IXR6_ENTAV</name>
<dbReference type="Proteomes" id="UP000014104">
    <property type="component" value="Unassembled WGS sequence"/>
</dbReference>
<dbReference type="InterPro" id="IPR001633">
    <property type="entry name" value="EAL_dom"/>
</dbReference>
<feature type="domain" description="EAL" evidence="1">
    <location>
        <begin position="1"/>
        <end position="62"/>
    </location>
</feature>
<keyword evidence="4" id="KW-1185">Reference proteome</keyword>
<reference evidence="3 5" key="2">
    <citation type="submission" date="2013-03" db="EMBL/GenBank/DDBJ databases">
        <title>The Genome Sequence of Enterococcus avium ATCC_14025 (PacBio/Illumina hybrid assembly).</title>
        <authorList>
            <consortium name="The Broad Institute Genomics Platform"/>
            <consortium name="The Broad Institute Genome Sequencing Center for Infectious Disease"/>
            <person name="Earl A."/>
            <person name="Russ C."/>
            <person name="Gilmore M."/>
            <person name="Surin D."/>
            <person name="Walker B."/>
            <person name="Young S."/>
            <person name="Zeng Q."/>
            <person name="Gargeya S."/>
            <person name="Fitzgerald M."/>
            <person name="Haas B."/>
            <person name="Abouelleil A."/>
            <person name="Allen A.W."/>
            <person name="Alvarado L."/>
            <person name="Arachchi H.M."/>
            <person name="Berlin A.M."/>
            <person name="Chapman S.B."/>
            <person name="Gainer-Dewar J."/>
            <person name="Goldberg J."/>
            <person name="Griggs A."/>
            <person name="Gujja S."/>
            <person name="Hansen M."/>
            <person name="Howarth C."/>
            <person name="Imamovic A."/>
            <person name="Ireland A."/>
            <person name="Larimer J."/>
            <person name="McCowan C."/>
            <person name="Murphy C."/>
            <person name="Pearson M."/>
            <person name="Poon T.W."/>
            <person name="Priest M."/>
            <person name="Roberts A."/>
            <person name="Saif S."/>
            <person name="Shea T."/>
            <person name="Sisk P."/>
            <person name="Sykes S."/>
            <person name="Wortman J."/>
            <person name="Nusbaum C."/>
            <person name="Birren B."/>
        </authorList>
    </citation>
    <scope>NUCLEOTIDE SEQUENCE [LARGE SCALE GENOMIC DNA]</scope>
    <source>
        <strain evidence="3 5">ATCC 14025</strain>
    </source>
</reference>
<dbReference type="EMBL" id="AHYV01000032">
    <property type="protein sequence ID" value="EOT42111.1"/>
    <property type="molecule type" value="Genomic_DNA"/>
</dbReference>
<dbReference type="PROSITE" id="PS50883">
    <property type="entry name" value="EAL"/>
    <property type="match status" value="1"/>
</dbReference>
<dbReference type="RefSeq" id="WP_010743320.1">
    <property type="nucleotide sequence ID" value="NZ_KE136365.1"/>
</dbReference>
<evidence type="ECO:0000313" key="3">
    <source>
        <dbReference type="EMBL" id="EOU20450.1"/>
    </source>
</evidence>
<dbReference type="AlphaFoldDB" id="A0AAV3IXR6"/>
<evidence type="ECO:0000259" key="1">
    <source>
        <dbReference type="PROSITE" id="PS50883"/>
    </source>
</evidence>
<comment type="caution">
    <text evidence="3">The sequence shown here is derived from an EMBL/GenBank/DDBJ whole genome shotgun (WGS) entry which is preliminary data.</text>
</comment>